<keyword evidence="3" id="KW-1185">Reference proteome</keyword>
<sequence length="90" mass="10975">MADIRNLSNRVYEKDSRVKYFLCRYEFQNIVKSIFEEIKQITLEEKDTLYIGNLGKFYTKNRKGISPFNKKPYDVTTLNFKLYKRYKIKK</sequence>
<evidence type="ECO:0000313" key="2">
    <source>
        <dbReference type="EMBL" id="WWC41328.1"/>
    </source>
</evidence>
<accession>A0ABZ2E6L5</accession>
<proteinExistence type="predicted"/>
<organism evidence="2 3">
    <name type="scientific">Campylobacter vicugnae</name>
    <dbReference type="NCBI Taxonomy" id="1660076"/>
    <lineage>
        <taxon>Bacteria</taxon>
        <taxon>Pseudomonadati</taxon>
        <taxon>Campylobacterota</taxon>
        <taxon>Epsilonproteobacteria</taxon>
        <taxon>Campylobacterales</taxon>
        <taxon>Campylobacteraceae</taxon>
        <taxon>Campylobacter</taxon>
    </lineage>
</organism>
<evidence type="ECO:0008006" key="4">
    <source>
        <dbReference type="Google" id="ProtNLM"/>
    </source>
</evidence>
<dbReference type="GeneID" id="93113719"/>
<keyword evidence="1" id="KW-0238">DNA-binding</keyword>
<reference evidence="2 3" key="1">
    <citation type="journal article" date="2017" name="Genome Biol. Evol.">
        <title>Comparative Genomic Analysis Identifies a Campylobacter Clade Deficient in Selenium Metabolism.</title>
        <authorList>
            <person name="Miller W.G."/>
            <person name="Yee E."/>
            <person name="Lopes B.S."/>
            <person name="Chapman M.H."/>
            <person name="Huynh S."/>
            <person name="Bono J.L."/>
            <person name="Parker C.T."/>
            <person name="Strachan N.J.C."/>
            <person name="Forbes K.J."/>
        </authorList>
    </citation>
    <scope>NUCLEOTIDE SEQUENCE [LARGE SCALE GENOMIC DNA]</scope>
    <source>
        <strain evidence="2 3">RM9261</strain>
    </source>
</reference>
<dbReference type="InterPro" id="IPR010992">
    <property type="entry name" value="IHF-like_DNA-bd_dom_sf"/>
</dbReference>
<name>A0ABZ2E6L5_9BACT</name>
<gene>
    <name evidence="2" type="ORF">CVIC9261_06380</name>
</gene>
<protein>
    <recommendedName>
        <fullName evidence="4">HU family DNA-binding protein</fullName>
    </recommendedName>
</protein>
<evidence type="ECO:0000313" key="3">
    <source>
        <dbReference type="Proteomes" id="UP001318120"/>
    </source>
</evidence>
<evidence type="ECO:0000256" key="1">
    <source>
        <dbReference type="ARBA" id="ARBA00023125"/>
    </source>
</evidence>
<dbReference type="RefSeq" id="WP_086302595.1">
    <property type="nucleotide sequence ID" value="NZ_CP144916.1"/>
</dbReference>
<dbReference type="Gene3D" id="4.10.520.10">
    <property type="entry name" value="IHF-like DNA-binding proteins"/>
    <property type="match status" value="1"/>
</dbReference>
<dbReference type="EMBL" id="CP144916">
    <property type="protein sequence ID" value="WWC41328.1"/>
    <property type="molecule type" value="Genomic_DNA"/>
</dbReference>
<dbReference type="Proteomes" id="UP001318120">
    <property type="component" value="Chromosome"/>
</dbReference>